<dbReference type="OrthoDB" id="3243189at2"/>
<evidence type="ECO:0000313" key="4">
    <source>
        <dbReference type="Proteomes" id="UP000236146"/>
    </source>
</evidence>
<dbReference type="EMBL" id="MNLH01000002">
    <property type="protein sequence ID" value="PNS43439.1"/>
    <property type="molecule type" value="Genomic_DNA"/>
</dbReference>
<gene>
    <name evidence="2" type="ORF">BFS05_02355</name>
    <name evidence="1" type="ORF">HMPREF3208_00539</name>
</gene>
<protein>
    <submittedName>
        <fullName evidence="1">Uncharacterized protein</fullName>
    </submittedName>
</protein>
<sequence>MSTLGEKMEPITRQCERCNKSFTITDKRAKHKKFCSGYCRVMACKERTQRLRDQARDYAYAQLTLKDYEREKDFKALREHVEQLEAQALADREFISLLEITLPRMISTGYLTINENSTMASYWMNTLKESDVDWDKLLKPVPISFIDKPSLEIQNETATLLQEQQEYEQNTQPVQFDNDADYLPW</sequence>
<evidence type="ECO:0000313" key="3">
    <source>
        <dbReference type="Proteomes" id="UP000070687"/>
    </source>
</evidence>
<dbReference type="Proteomes" id="UP000236146">
    <property type="component" value="Unassembled WGS sequence"/>
</dbReference>
<dbReference type="Proteomes" id="UP000070687">
    <property type="component" value="Unassembled WGS sequence"/>
</dbReference>
<evidence type="ECO:0000313" key="2">
    <source>
        <dbReference type="EMBL" id="PNS43439.1"/>
    </source>
</evidence>
<reference evidence="1 3" key="1">
    <citation type="submission" date="2016-01" db="EMBL/GenBank/DDBJ databases">
        <authorList>
            <person name="Oliw E.H."/>
        </authorList>
    </citation>
    <scope>NUCLEOTIDE SEQUENCE [LARGE SCALE GENOMIC DNA]</scope>
    <source>
        <strain evidence="1 3">PSS_7772B</strain>
    </source>
</reference>
<dbReference type="RefSeq" id="WP_016637682.1">
    <property type="nucleotide sequence ID" value="NZ_JBLLPO010000001.1"/>
</dbReference>
<dbReference type="EMBL" id="LRQB01000031">
    <property type="protein sequence ID" value="KXA21445.1"/>
    <property type="molecule type" value="Genomic_DNA"/>
</dbReference>
<proteinExistence type="predicted"/>
<reference evidence="2 4" key="2">
    <citation type="submission" date="2016-10" db="EMBL/GenBank/DDBJ databases">
        <authorList>
            <person name="Varghese N."/>
        </authorList>
    </citation>
    <scope>NUCLEOTIDE SEQUENCE [LARGE SCALE GENOMIC DNA]</scope>
    <source>
        <strain evidence="2 4">KA00225</strain>
    </source>
</reference>
<dbReference type="PATRIC" id="fig|2702.100.peg.519"/>
<evidence type="ECO:0000313" key="1">
    <source>
        <dbReference type="EMBL" id="KXA21445.1"/>
    </source>
</evidence>
<name>A0A133NYV5_GARVA</name>
<organism evidence="1 3">
    <name type="scientific">Gardnerella vaginalis</name>
    <dbReference type="NCBI Taxonomy" id="2702"/>
    <lineage>
        <taxon>Bacteria</taxon>
        <taxon>Bacillati</taxon>
        <taxon>Actinomycetota</taxon>
        <taxon>Actinomycetes</taxon>
        <taxon>Bifidobacteriales</taxon>
        <taxon>Bifidobacteriaceae</taxon>
        <taxon>Gardnerella</taxon>
    </lineage>
</organism>
<comment type="caution">
    <text evidence="1">The sequence shown here is derived from an EMBL/GenBank/DDBJ whole genome shotgun (WGS) entry which is preliminary data.</text>
</comment>
<accession>A0A133NYV5</accession>
<dbReference type="AlphaFoldDB" id="A0A133NYV5"/>